<accession>A0A0D8B650</accession>
<name>A0A0D8B650_9ACTN</name>
<keyword evidence="2" id="KW-1185">Reference proteome</keyword>
<sequence length="70" mass="7570">MTRPTREQRLAAAQADQDVATRQAQARILDGADALDPADTSLRAQAIRATAADIRTAPDVAAQREAVWRD</sequence>
<evidence type="ECO:0000313" key="2">
    <source>
        <dbReference type="Proteomes" id="UP000032545"/>
    </source>
</evidence>
<proteinExistence type="predicted"/>
<reference evidence="1 2" key="2">
    <citation type="journal article" date="2016" name="Genome Announc.">
        <title>Permanent Draft Genome Sequences for Two Variants of Frankia sp. Strain CpI1, the First Frankia Strain Isolated from Root Nodules of Comptonia peregrina.</title>
        <authorList>
            <person name="Oshone R."/>
            <person name="Hurst S.G.IV."/>
            <person name="Abebe-Akele F."/>
            <person name="Simpson S."/>
            <person name="Morris K."/>
            <person name="Thomas W.K."/>
            <person name="Tisa L.S."/>
        </authorList>
    </citation>
    <scope>NUCLEOTIDE SEQUENCE [LARGE SCALE GENOMIC DNA]</scope>
    <source>
        <strain evidence="2">CpI1-S</strain>
    </source>
</reference>
<protein>
    <submittedName>
        <fullName evidence="1">Uncharacterized protein</fullName>
    </submittedName>
</protein>
<gene>
    <name evidence="1" type="ORF">FF36_05998</name>
</gene>
<dbReference type="Proteomes" id="UP000032545">
    <property type="component" value="Unassembled WGS sequence"/>
</dbReference>
<dbReference type="PATRIC" id="fig|1502723.3.peg.6800"/>
<dbReference type="RefSeq" id="WP_044888409.1">
    <property type="nucleotide sequence ID" value="NC_002699.1"/>
</dbReference>
<reference evidence="2" key="1">
    <citation type="submission" date="2015-02" db="EMBL/GenBank/DDBJ databases">
        <title>Draft Genome of Frankia sp. CpI1-S.</title>
        <authorList>
            <person name="Oshone R.T."/>
            <person name="Ngom M."/>
            <person name="Ghodhbane-Gtari F."/>
            <person name="Gtari M."/>
            <person name="Morris K."/>
            <person name="Thomas K."/>
            <person name="Sen A."/>
            <person name="Tisa L.S."/>
        </authorList>
    </citation>
    <scope>NUCLEOTIDE SEQUENCE [LARGE SCALE GENOMIC DNA]</scope>
    <source>
        <strain evidence="2">CpI1-S</strain>
    </source>
</reference>
<comment type="caution">
    <text evidence="1">The sequence shown here is derived from an EMBL/GenBank/DDBJ whole genome shotgun (WGS) entry which is preliminary data.</text>
</comment>
<evidence type="ECO:0000313" key="1">
    <source>
        <dbReference type="EMBL" id="KJE19743.1"/>
    </source>
</evidence>
<dbReference type="EMBL" id="JYFN01000087">
    <property type="protein sequence ID" value="KJE19743.1"/>
    <property type="molecule type" value="Genomic_DNA"/>
</dbReference>
<dbReference type="AlphaFoldDB" id="A0A0D8B650"/>
<organism evidence="1 2">
    <name type="scientific">Frankia torreyi</name>
    <dbReference type="NCBI Taxonomy" id="1856"/>
    <lineage>
        <taxon>Bacteria</taxon>
        <taxon>Bacillati</taxon>
        <taxon>Actinomycetota</taxon>
        <taxon>Actinomycetes</taxon>
        <taxon>Frankiales</taxon>
        <taxon>Frankiaceae</taxon>
        <taxon>Frankia</taxon>
    </lineage>
</organism>